<proteinExistence type="predicted"/>
<dbReference type="KEGG" id="vmo:VMUT_0065"/>
<organism evidence="2 3">
    <name type="scientific">Vulcanisaeta moutnovskia (strain 768-28)</name>
    <dbReference type="NCBI Taxonomy" id="985053"/>
    <lineage>
        <taxon>Archaea</taxon>
        <taxon>Thermoproteota</taxon>
        <taxon>Thermoprotei</taxon>
        <taxon>Thermoproteales</taxon>
        <taxon>Thermoproteaceae</taxon>
        <taxon>Vulcanisaeta</taxon>
    </lineage>
</organism>
<sequence length="87" mass="9915">MTVVGFNWPVEHDHSVAVIVDGELVFASEEERWTRHKHSPGEPPINALKQAFKFLKNKYGIKPKEIDAYAVNFHPGILPNKLYMQAS</sequence>
<dbReference type="Proteomes" id="UP000007485">
    <property type="component" value="Chromosome"/>
</dbReference>
<dbReference type="Pfam" id="PF02543">
    <property type="entry name" value="Carbam_trans_N"/>
    <property type="match status" value="1"/>
</dbReference>
<dbReference type="Gene3D" id="3.30.420.40">
    <property type="match status" value="1"/>
</dbReference>
<evidence type="ECO:0000313" key="2">
    <source>
        <dbReference type="EMBL" id="ADY00282.1"/>
    </source>
</evidence>
<dbReference type="eggNOG" id="arCOG09882">
    <property type="taxonomic scope" value="Archaea"/>
</dbReference>
<dbReference type="InterPro" id="IPR003696">
    <property type="entry name" value="Carbtransf_dom"/>
</dbReference>
<evidence type="ECO:0000313" key="3">
    <source>
        <dbReference type="Proteomes" id="UP000007485"/>
    </source>
</evidence>
<dbReference type="HOGENOM" id="CLU_2476216_0_0_2"/>
<reference evidence="2 3" key="1">
    <citation type="journal article" date="2011" name="J. Bacteriol.">
        <title>Complete genome sequence of 'Vulcanisaeta moutnovskia' strain 768-28, a novel member of the hyperthermophilic crenarchaeal genus vulcanisaeta.</title>
        <authorList>
            <person name="Gumerov V.M."/>
            <person name="Mardanov A.V."/>
            <person name="Beletsky A.V."/>
            <person name="Prokofeva M.I."/>
            <person name="Bonch-Osmolovskaya E.A."/>
            <person name="Ravin N.V."/>
            <person name="Skryabin K.G."/>
        </authorList>
    </citation>
    <scope>NUCLEOTIDE SEQUENCE [LARGE SCALE GENOMIC DNA]</scope>
    <source>
        <strain evidence="2 3">768-28</strain>
    </source>
</reference>
<protein>
    <submittedName>
        <fullName evidence="2">Carbamoyltransferase</fullName>
    </submittedName>
</protein>
<dbReference type="EMBL" id="CP002529">
    <property type="protein sequence ID" value="ADY00282.1"/>
    <property type="molecule type" value="Genomic_DNA"/>
</dbReference>
<evidence type="ECO:0000259" key="1">
    <source>
        <dbReference type="Pfam" id="PF02543"/>
    </source>
</evidence>
<feature type="domain" description="Carbamoyltransferase" evidence="1">
    <location>
        <begin position="11"/>
        <end position="76"/>
    </location>
</feature>
<gene>
    <name evidence="2" type="ordered locus">VMUT_0065</name>
</gene>
<dbReference type="STRING" id="985053.VMUT_0065"/>
<accession>F0QSD1</accession>
<name>F0QSD1_VULM7</name>
<dbReference type="GO" id="GO:0016740">
    <property type="term" value="F:transferase activity"/>
    <property type="evidence" value="ECO:0007669"/>
    <property type="project" value="UniProtKB-KW"/>
</dbReference>
<dbReference type="RefSeq" id="WP_013603446.1">
    <property type="nucleotide sequence ID" value="NC_015151.1"/>
</dbReference>
<dbReference type="AlphaFoldDB" id="F0QSD1"/>
<keyword evidence="3" id="KW-1185">Reference proteome</keyword>
<dbReference type="GeneID" id="10287717"/>